<accession>A0ABQ7GRD0</accession>
<gene>
    <name evidence="2" type="ORF">DUNSADRAFT_4784</name>
</gene>
<feature type="compositionally biased region" description="Low complexity" evidence="1">
    <location>
        <begin position="105"/>
        <end position="122"/>
    </location>
</feature>
<evidence type="ECO:0000313" key="2">
    <source>
        <dbReference type="EMBL" id="KAF5837163.1"/>
    </source>
</evidence>
<proteinExistence type="predicted"/>
<feature type="region of interest" description="Disordered" evidence="1">
    <location>
        <begin position="75"/>
        <end position="135"/>
    </location>
</feature>
<evidence type="ECO:0008006" key="4">
    <source>
        <dbReference type="Google" id="ProtNLM"/>
    </source>
</evidence>
<feature type="region of interest" description="Disordered" evidence="1">
    <location>
        <begin position="1"/>
        <end position="36"/>
    </location>
</feature>
<feature type="compositionally biased region" description="Polar residues" evidence="1">
    <location>
        <begin position="1"/>
        <end position="14"/>
    </location>
</feature>
<feature type="compositionally biased region" description="Gly residues" evidence="1">
    <location>
        <begin position="123"/>
        <end position="133"/>
    </location>
</feature>
<organism evidence="2 3">
    <name type="scientific">Dunaliella salina</name>
    <name type="common">Green alga</name>
    <name type="synonym">Protococcus salinus</name>
    <dbReference type="NCBI Taxonomy" id="3046"/>
    <lineage>
        <taxon>Eukaryota</taxon>
        <taxon>Viridiplantae</taxon>
        <taxon>Chlorophyta</taxon>
        <taxon>core chlorophytes</taxon>
        <taxon>Chlorophyceae</taxon>
        <taxon>CS clade</taxon>
        <taxon>Chlamydomonadales</taxon>
        <taxon>Dunaliellaceae</taxon>
        <taxon>Dunaliella</taxon>
    </lineage>
</organism>
<keyword evidence="3" id="KW-1185">Reference proteome</keyword>
<dbReference type="EMBL" id="MU069626">
    <property type="protein sequence ID" value="KAF5837163.1"/>
    <property type="molecule type" value="Genomic_DNA"/>
</dbReference>
<name>A0ABQ7GRD0_DUNSA</name>
<protein>
    <recommendedName>
        <fullName evidence="4">Encoded protein</fullName>
    </recommendedName>
</protein>
<comment type="caution">
    <text evidence="2">The sequence shown here is derived from an EMBL/GenBank/DDBJ whole genome shotgun (WGS) entry which is preliminary data.</text>
</comment>
<dbReference type="Proteomes" id="UP000815325">
    <property type="component" value="Unassembled WGS sequence"/>
</dbReference>
<reference evidence="2" key="1">
    <citation type="submission" date="2017-08" db="EMBL/GenBank/DDBJ databases">
        <authorList>
            <person name="Polle J.E."/>
            <person name="Barry K."/>
            <person name="Cushman J."/>
            <person name="Schmutz J."/>
            <person name="Tran D."/>
            <person name="Hathwaick L.T."/>
            <person name="Yim W.C."/>
            <person name="Jenkins J."/>
            <person name="Mckie-Krisberg Z.M."/>
            <person name="Prochnik S."/>
            <person name="Lindquist E."/>
            <person name="Dockter R.B."/>
            <person name="Adam C."/>
            <person name="Molina H."/>
            <person name="Bunkerborg J."/>
            <person name="Jin E."/>
            <person name="Buchheim M."/>
            <person name="Magnuson J."/>
        </authorList>
    </citation>
    <scope>NUCLEOTIDE SEQUENCE</scope>
    <source>
        <strain evidence="2">CCAP 19/18</strain>
    </source>
</reference>
<feature type="compositionally biased region" description="Low complexity" evidence="1">
    <location>
        <begin position="89"/>
        <end position="98"/>
    </location>
</feature>
<evidence type="ECO:0000256" key="1">
    <source>
        <dbReference type="SAM" id="MobiDB-lite"/>
    </source>
</evidence>
<evidence type="ECO:0000313" key="3">
    <source>
        <dbReference type="Proteomes" id="UP000815325"/>
    </source>
</evidence>
<sequence length="177" mass="18706">MRGQQVHSAASTSGRAPAVATAAQPFNRTGRQGWARRRRRQWERLNLDLGLYSCPLVDATSMRKAGICCALEDDDPWDNIRPPPPPPQQASNNNNNGGPQPPQQPRSSQGWSNRSSSNNGNVGDNGGGAGGGLQPSAQMQRLRQLMQNLGIAGLPGLGMDMASRVASGGGNGQQVRA</sequence>